<sequence length="286" mass="33888">MKKFIHNIFIFLTIILLFNIGLFIFANDNYYKGYKDFPSKNFKSFIMADSHGMPIEKNSEYYKVYNFSANSDSYFDMKRKISYLVENNYQVKTIYLSVDDHSLSPYRDQNNNSDKSIIYTSSMNLNYFKEKYLKYYFPIFQLKINPLLKIYLDTKIEKILNLKDDTGSNFVWNELNETEKNKRAKERINGQFPSKNKSKALEKILLEIIFLCKTNNIELIGIKFPLSNSYLKLLRDKNYGADKLFLSNGLKVIDYKSIYKNQEKYFGDQDHLNTEGGKEFIKTLLK</sequence>
<reference evidence="3" key="1">
    <citation type="submission" date="2016-11" db="EMBL/GenBank/DDBJ databases">
        <authorList>
            <person name="Varghese N."/>
            <person name="Submissions S."/>
        </authorList>
    </citation>
    <scope>NUCLEOTIDE SEQUENCE [LARGE SCALE GENOMIC DNA]</scope>
    <source>
        <strain evidence="3">DSM 27623</strain>
    </source>
</reference>
<proteinExistence type="predicted"/>
<organism evidence="2 3">
    <name type="scientific">Epilithonimonas zeae</name>
    <dbReference type="NCBI Taxonomy" id="1416779"/>
    <lineage>
        <taxon>Bacteria</taxon>
        <taxon>Pseudomonadati</taxon>
        <taxon>Bacteroidota</taxon>
        <taxon>Flavobacteriia</taxon>
        <taxon>Flavobacteriales</taxon>
        <taxon>Weeksellaceae</taxon>
        <taxon>Chryseobacterium group</taxon>
        <taxon>Epilithonimonas</taxon>
    </lineage>
</organism>
<dbReference type="EMBL" id="FSRK01000001">
    <property type="protein sequence ID" value="SIN94510.1"/>
    <property type="molecule type" value="Genomic_DNA"/>
</dbReference>
<dbReference type="OrthoDB" id="869432at2"/>
<keyword evidence="1" id="KW-0812">Transmembrane</keyword>
<evidence type="ECO:0000313" key="3">
    <source>
        <dbReference type="Proteomes" id="UP000185207"/>
    </source>
</evidence>
<keyword evidence="1" id="KW-1133">Transmembrane helix</keyword>
<evidence type="ECO:0000256" key="1">
    <source>
        <dbReference type="SAM" id="Phobius"/>
    </source>
</evidence>
<name>A0A1N6FGZ6_9FLAO</name>
<dbReference type="RefSeq" id="WP_074233974.1">
    <property type="nucleotide sequence ID" value="NZ_FSRK01000001.1"/>
</dbReference>
<accession>A0A1N6FGZ6</accession>
<evidence type="ECO:0008006" key="4">
    <source>
        <dbReference type="Google" id="ProtNLM"/>
    </source>
</evidence>
<protein>
    <recommendedName>
        <fullName evidence="4">SGNH/GDSL hydrolase family protein</fullName>
    </recommendedName>
</protein>
<keyword evidence="3" id="KW-1185">Reference proteome</keyword>
<dbReference type="Proteomes" id="UP000185207">
    <property type="component" value="Unassembled WGS sequence"/>
</dbReference>
<feature type="transmembrane region" description="Helical" evidence="1">
    <location>
        <begin position="7"/>
        <end position="26"/>
    </location>
</feature>
<keyword evidence="1" id="KW-0472">Membrane</keyword>
<dbReference type="AlphaFoldDB" id="A0A1N6FGZ6"/>
<gene>
    <name evidence="2" type="ORF">SAMN05444409_1267</name>
</gene>
<evidence type="ECO:0000313" key="2">
    <source>
        <dbReference type="EMBL" id="SIN94510.1"/>
    </source>
</evidence>